<dbReference type="EMBL" id="LDTD01000198">
    <property type="protein sequence ID" value="KTT64670.1"/>
    <property type="molecule type" value="Genomic_DNA"/>
</dbReference>
<sequence>MATTADTVTQEKGLTLTPPDPVPTVAPAQAAGLVPVDDKTRSQLEQKVDGFVAELIAQDVNSPEFGRRVDAITAMGQKEIREAASQSNRFLDRPVKAMDGETGVGKDLTELRRVVESLDPGRQGNLSAPRKLLGILPFGNKMRDYFDGYRSSQTHIAAILKSLSSGRDELLMDNAAIDTERANLWSAMGRLEQMIHLSKTMDAKLEDTANELDHTDPAKAKAIRETALFYTRQRTQDLLTQMAVTVQGYLALDLVKKNNVELVKGVDRASTTTVSALRTAVTVAQALANQKLVLDQITALNSTTANIIDSTGKLLRSQTAQIHEQAAASTIPLETLQRAFQNIYDTMDAIDSFKMKALDSMKTTVTTLGNEVEKSKGYIARAEGAQNPQLTGGSSASTFKLEAL</sequence>
<evidence type="ECO:0000313" key="3">
    <source>
        <dbReference type="EMBL" id="KTT64670.1"/>
    </source>
</evidence>
<dbReference type="STRING" id="33051.SB4_17920"/>
<feature type="compositionally biased region" description="Polar residues" evidence="2">
    <location>
        <begin position="1"/>
        <end position="12"/>
    </location>
</feature>
<proteinExistence type="inferred from homology"/>
<name>A0A147HRG4_9SPHN</name>
<dbReference type="PANTHER" id="PTHR38432">
    <property type="entry name" value="TELA-LIKE PROTEIN SAOUHSC_01408"/>
    <property type="match status" value="1"/>
</dbReference>
<evidence type="ECO:0000313" key="4">
    <source>
        <dbReference type="Proteomes" id="UP000072867"/>
    </source>
</evidence>
<feature type="region of interest" description="Disordered" evidence="2">
    <location>
        <begin position="1"/>
        <end position="23"/>
    </location>
</feature>
<dbReference type="Proteomes" id="UP000072867">
    <property type="component" value="Unassembled WGS sequence"/>
</dbReference>
<protein>
    <submittedName>
        <fullName evidence="3">Toxic anion resistance protein</fullName>
    </submittedName>
</protein>
<evidence type="ECO:0000256" key="1">
    <source>
        <dbReference type="ARBA" id="ARBA00005541"/>
    </source>
</evidence>
<organism evidence="3 4">
    <name type="scientific">Sphingomonas sanguinis</name>
    <dbReference type="NCBI Taxonomy" id="33051"/>
    <lineage>
        <taxon>Bacteria</taxon>
        <taxon>Pseudomonadati</taxon>
        <taxon>Pseudomonadota</taxon>
        <taxon>Alphaproteobacteria</taxon>
        <taxon>Sphingomonadales</taxon>
        <taxon>Sphingomonadaceae</taxon>
        <taxon>Sphingomonas</taxon>
    </lineage>
</organism>
<reference evidence="3 4" key="1">
    <citation type="journal article" date="2016" name="Front. Microbiol.">
        <title>Genomic Resource of Rice Seed Associated Bacteria.</title>
        <authorList>
            <person name="Midha S."/>
            <person name="Bansal K."/>
            <person name="Sharma S."/>
            <person name="Kumar N."/>
            <person name="Patil P.P."/>
            <person name="Chaudhry V."/>
            <person name="Patil P.B."/>
        </authorList>
    </citation>
    <scope>NUCLEOTIDE SEQUENCE [LARGE SCALE GENOMIC DNA]</scope>
    <source>
        <strain evidence="3 4">NS319</strain>
    </source>
</reference>
<dbReference type="PATRIC" id="fig|33051.3.peg.1309"/>
<comment type="similarity">
    <text evidence="1">Belongs to the TelA family.</text>
</comment>
<evidence type="ECO:0000256" key="2">
    <source>
        <dbReference type="SAM" id="MobiDB-lite"/>
    </source>
</evidence>
<dbReference type="InterPro" id="IPR008863">
    <property type="entry name" value="Toxic_anion-R_TelA"/>
</dbReference>
<accession>A0A147HRG4</accession>
<dbReference type="Pfam" id="PF05816">
    <property type="entry name" value="TelA"/>
    <property type="match status" value="1"/>
</dbReference>
<gene>
    <name evidence="3" type="ORF">NS319_18485</name>
</gene>
<dbReference type="PANTHER" id="PTHR38432:SF1">
    <property type="entry name" value="TELA-LIKE PROTEIN SAOUHSC_01408"/>
    <property type="match status" value="1"/>
</dbReference>
<comment type="caution">
    <text evidence="3">The sequence shown here is derived from an EMBL/GenBank/DDBJ whole genome shotgun (WGS) entry which is preliminary data.</text>
</comment>
<dbReference type="RefSeq" id="WP_058734898.1">
    <property type="nucleotide sequence ID" value="NZ_LDTD01000198.1"/>
</dbReference>
<dbReference type="AlphaFoldDB" id="A0A147HRG4"/>